<proteinExistence type="predicted"/>
<evidence type="ECO:0000313" key="1">
    <source>
        <dbReference type="Proteomes" id="UP000887577"/>
    </source>
</evidence>
<dbReference type="WBParaSite" id="PSU_v2.g4776.t1">
    <property type="protein sequence ID" value="PSU_v2.g4776.t1"/>
    <property type="gene ID" value="PSU_v2.g4776"/>
</dbReference>
<protein>
    <submittedName>
        <fullName evidence="2">Uncharacterized protein</fullName>
    </submittedName>
</protein>
<name>A0A914YYR5_9BILA</name>
<accession>A0A914YYR5</accession>
<keyword evidence="1" id="KW-1185">Reference proteome</keyword>
<organism evidence="1 2">
    <name type="scientific">Panagrolaimus superbus</name>
    <dbReference type="NCBI Taxonomy" id="310955"/>
    <lineage>
        <taxon>Eukaryota</taxon>
        <taxon>Metazoa</taxon>
        <taxon>Ecdysozoa</taxon>
        <taxon>Nematoda</taxon>
        <taxon>Chromadorea</taxon>
        <taxon>Rhabditida</taxon>
        <taxon>Tylenchina</taxon>
        <taxon>Panagrolaimomorpha</taxon>
        <taxon>Panagrolaimoidea</taxon>
        <taxon>Panagrolaimidae</taxon>
        <taxon>Panagrolaimus</taxon>
    </lineage>
</organism>
<dbReference type="Proteomes" id="UP000887577">
    <property type="component" value="Unplaced"/>
</dbReference>
<evidence type="ECO:0000313" key="2">
    <source>
        <dbReference type="WBParaSite" id="PSU_v2.g4776.t1"/>
    </source>
</evidence>
<reference evidence="2" key="1">
    <citation type="submission" date="2022-11" db="UniProtKB">
        <authorList>
            <consortium name="WormBaseParasite"/>
        </authorList>
    </citation>
    <scope>IDENTIFICATION</scope>
</reference>
<dbReference type="AlphaFoldDB" id="A0A914YYR5"/>
<sequence length="133" mass="15984">MNYLPFVAFHEVFPDLVIRDYVTKENGIIMTSFEQFELFAKILKEKGFDADIYLYQQGKKEHIWKTNVHENPKSIIPVIRLFDGRFAATSIYNCYSFDLENRLLRIETLKARKEKRIKKCKEFNLEYFPNLNF</sequence>